<dbReference type="VEuPathDB" id="FungiDB:CH63R_01750"/>
<accession>H1V1B1</accession>
<evidence type="ECO:0000256" key="1">
    <source>
        <dbReference type="SAM" id="MobiDB-lite"/>
    </source>
</evidence>
<name>H1V1B1_COLHI</name>
<organism evidence="2 3">
    <name type="scientific">Colletotrichum higginsianum (strain IMI 349063)</name>
    <name type="common">Crucifer anthracnose fungus</name>
    <dbReference type="NCBI Taxonomy" id="759273"/>
    <lineage>
        <taxon>Eukaryota</taxon>
        <taxon>Fungi</taxon>
        <taxon>Dikarya</taxon>
        <taxon>Ascomycota</taxon>
        <taxon>Pezizomycotina</taxon>
        <taxon>Sordariomycetes</taxon>
        <taxon>Hypocreomycetidae</taxon>
        <taxon>Glomerellales</taxon>
        <taxon>Glomerellaceae</taxon>
        <taxon>Colletotrichum</taxon>
        <taxon>Colletotrichum destructivum species complex</taxon>
    </lineage>
</organism>
<dbReference type="EMBL" id="CACQ02000979">
    <property type="protein sequence ID" value="CCF34013.1"/>
    <property type="molecule type" value="Genomic_DNA"/>
</dbReference>
<proteinExistence type="predicted"/>
<dbReference type="AlphaFoldDB" id="H1V1B1"/>
<feature type="region of interest" description="Disordered" evidence="1">
    <location>
        <begin position="1"/>
        <end position="22"/>
    </location>
</feature>
<evidence type="ECO:0000313" key="2">
    <source>
        <dbReference type="EMBL" id="CCF34013.1"/>
    </source>
</evidence>
<gene>
    <name evidence="2" type="ORF">CH063_01064</name>
</gene>
<dbReference type="Proteomes" id="UP000007174">
    <property type="component" value="Unassembled WGS sequence"/>
</dbReference>
<protein>
    <submittedName>
        <fullName evidence="2">Uncharacterized protein</fullName>
    </submittedName>
</protein>
<evidence type="ECO:0000313" key="3">
    <source>
        <dbReference type="Proteomes" id="UP000007174"/>
    </source>
</evidence>
<reference evidence="3" key="1">
    <citation type="journal article" date="2012" name="Nat. Genet.">
        <title>Lifestyle transitions in plant pathogenic Colletotrichum fungi deciphered by genome and transcriptome analyses.</title>
        <authorList>
            <person name="O'Connell R.J."/>
            <person name="Thon M.R."/>
            <person name="Hacquard S."/>
            <person name="Amyotte S.G."/>
            <person name="Kleemann J."/>
            <person name="Torres M.F."/>
            <person name="Damm U."/>
            <person name="Buiate E.A."/>
            <person name="Epstein L."/>
            <person name="Alkan N."/>
            <person name="Altmueller J."/>
            <person name="Alvarado-Balderrama L."/>
            <person name="Bauser C.A."/>
            <person name="Becker C."/>
            <person name="Birren B.W."/>
            <person name="Chen Z."/>
            <person name="Choi J."/>
            <person name="Crouch J.A."/>
            <person name="Duvick J.P."/>
            <person name="Farman M.A."/>
            <person name="Gan P."/>
            <person name="Heiman D."/>
            <person name="Henrissat B."/>
            <person name="Howard R.J."/>
            <person name="Kabbage M."/>
            <person name="Koch C."/>
            <person name="Kracher B."/>
            <person name="Kubo Y."/>
            <person name="Law A.D."/>
            <person name="Lebrun M.-H."/>
            <person name="Lee Y.-H."/>
            <person name="Miyara I."/>
            <person name="Moore N."/>
            <person name="Neumann U."/>
            <person name="Nordstroem K."/>
            <person name="Panaccione D.G."/>
            <person name="Panstruga R."/>
            <person name="Place M."/>
            <person name="Proctor R.H."/>
            <person name="Prusky D."/>
            <person name="Rech G."/>
            <person name="Reinhardt R."/>
            <person name="Rollins J.A."/>
            <person name="Rounsley S."/>
            <person name="Schardl C.L."/>
            <person name="Schwartz D.C."/>
            <person name="Shenoy N."/>
            <person name="Shirasu K."/>
            <person name="Sikhakolli U.R."/>
            <person name="Stueber K."/>
            <person name="Sukno S.A."/>
            <person name="Sweigard J.A."/>
            <person name="Takano Y."/>
            <person name="Takahara H."/>
            <person name="Trail F."/>
            <person name="van der Does H.C."/>
            <person name="Voll L.M."/>
            <person name="Will I."/>
            <person name="Young S."/>
            <person name="Zeng Q."/>
            <person name="Zhang J."/>
            <person name="Zhou S."/>
            <person name="Dickman M.B."/>
            <person name="Schulze-Lefert P."/>
            <person name="Ver Loren van Themaat E."/>
            <person name="Ma L.-J."/>
            <person name="Vaillancourt L.J."/>
        </authorList>
    </citation>
    <scope>NUCLEOTIDE SEQUENCE [LARGE SCALE GENOMIC DNA]</scope>
    <source>
        <strain evidence="3">IMI 349063</strain>
    </source>
</reference>
<dbReference type="HOGENOM" id="CLU_3068571_0_0_1"/>
<sequence>MDELTRRHAGRHGTDSPNNSEVLSVLCVQVERAWIGVGNSRDPEGRGGGAWAI</sequence>